<dbReference type="PANTHER" id="PTHR46476">
    <property type="entry name" value="CHITINASE 2-LIKE"/>
    <property type="match status" value="1"/>
</dbReference>
<feature type="chain" id="PRO_5019499592" description="GH18 domain-containing protein" evidence="1">
    <location>
        <begin position="18"/>
        <end position="143"/>
    </location>
</feature>
<evidence type="ECO:0008006" key="4">
    <source>
        <dbReference type="Google" id="ProtNLM"/>
    </source>
</evidence>
<dbReference type="EMBL" id="AMZH03009592">
    <property type="protein sequence ID" value="RRT56514.1"/>
    <property type="molecule type" value="Genomic_DNA"/>
</dbReference>
<dbReference type="Gene3D" id="3.20.20.80">
    <property type="entry name" value="Glycosidases"/>
    <property type="match status" value="2"/>
</dbReference>
<proteinExistence type="predicted"/>
<dbReference type="PROSITE" id="PS01095">
    <property type="entry name" value="GH18_1"/>
    <property type="match status" value="1"/>
</dbReference>
<keyword evidence="1" id="KW-0732">Signal</keyword>
<name>A0A426YXS9_ENSVE</name>
<sequence length="143" mass="15869">GAQFHFILAFAIDYTTCASPTDGQFNVFLDNTNLSPSAISSIKQSNGSIIQDYNLDGIDIDYEHFQADAYTFAECIGQLLMILKNNGLISFASIAPFDDAQVQSHYQAVWSRYSNVNRPCQLPVLRVRFEHSGVAVLELLPDS</sequence>
<dbReference type="Proteomes" id="UP000287651">
    <property type="component" value="Unassembled WGS sequence"/>
</dbReference>
<dbReference type="PANTHER" id="PTHR46476:SF13">
    <property type="entry name" value="2, PUTATIVE, EXPRESSED-RELATED"/>
    <property type="match status" value="1"/>
</dbReference>
<feature type="signal peptide" evidence="1">
    <location>
        <begin position="1"/>
        <end position="17"/>
    </location>
</feature>
<reference evidence="2 3" key="1">
    <citation type="journal article" date="2014" name="Agronomy (Basel)">
        <title>A Draft Genome Sequence for Ensete ventricosum, the Drought-Tolerant Tree Against Hunger.</title>
        <authorList>
            <person name="Harrison J."/>
            <person name="Moore K.A."/>
            <person name="Paszkiewicz K."/>
            <person name="Jones T."/>
            <person name="Grant M."/>
            <person name="Ambacheew D."/>
            <person name="Muzemil S."/>
            <person name="Studholme D.J."/>
        </authorList>
    </citation>
    <scope>NUCLEOTIDE SEQUENCE [LARGE SCALE GENOMIC DNA]</scope>
</reference>
<dbReference type="GO" id="GO:0004553">
    <property type="term" value="F:hydrolase activity, hydrolyzing O-glycosyl compounds"/>
    <property type="evidence" value="ECO:0007669"/>
    <property type="project" value="InterPro"/>
</dbReference>
<protein>
    <recommendedName>
        <fullName evidence="4">GH18 domain-containing protein</fullName>
    </recommendedName>
</protein>
<dbReference type="AlphaFoldDB" id="A0A426YXS9"/>
<evidence type="ECO:0000256" key="1">
    <source>
        <dbReference type="SAM" id="SignalP"/>
    </source>
</evidence>
<evidence type="ECO:0000313" key="2">
    <source>
        <dbReference type="EMBL" id="RRT56514.1"/>
    </source>
</evidence>
<accession>A0A426YXS9</accession>
<feature type="non-terminal residue" evidence="2">
    <location>
        <position position="1"/>
    </location>
</feature>
<comment type="caution">
    <text evidence="2">The sequence shown here is derived from an EMBL/GenBank/DDBJ whole genome shotgun (WGS) entry which is preliminary data.</text>
</comment>
<gene>
    <name evidence="2" type="ORF">B296_00033830</name>
</gene>
<dbReference type="SUPFAM" id="SSF51445">
    <property type="entry name" value="(Trans)glycosidases"/>
    <property type="match status" value="1"/>
</dbReference>
<evidence type="ECO:0000313" key="3">
    <source>
        <dbReference type="Proteomes" id="UP000287651"/>
    </source>
</evidence>
<organism evidence="2 3">
    <name type="scientific">Ensete ventricosum</name>
    <name type="common">Abyssinian banana</name>
    <name type="synonym">Musa ensete</name>
    <dbReference type="NCBI Taxonomy" id="4639"/>
    <lineage>
        <taxon>Eukaryota</taxon>
        <taxon>Viridiplantae</taxon>
        <taxon>Streptophyta</taxon>
        <taxon>Embryophyta</taxon>
        <taxon>Tracheophyta</taxon>
        <taxon>Spermatophyta</taxon>
        <taxon>Magnoliopsida</taxon>
        <taxon>Liliopsida</taxon>
        <taxon>Zingiberales</taxon>
        <taxon>Musaceae</taxon>
        <taxon>Ensete</taxon>
    </lineage>
</organism>
<dbReference type="InterPro" id="IPR001579">
    <property type="entry name" value="Glyco_hydro_18_chit_AS"/>
</dbReference>
<dbReference type="InterPro" id="IPR017853">
    <property type="entry name" value="GH"/>
</dbReference>
<dbReference type="GO" id="GO:0005975">
    <property type="term" value="P:carbohydrate metabolic process"/>
    <property type="evidence" value="ECO:0007669"/>
    <property type="project" value="InterPro"/>
</dbReference>